<dbReference type="Pfam" id="PF00106">
    <property type="entry name" value="adh_short"/>
    <property type="match status" value="1"/>
</dbReference>
<evidence type="ECO:0000256" key="3">
    <source>
        <dbReference type="RuleBase" id="RU000363"/>
    </source>
</evidence>
<dbReference type="NCBIfam" id="NF006119">
    <property type="entry name" value="PRK08264.1-5"/>
    <property type="match status" value="1"/>
</dbReference>
<dbReference type="PRINTS" id="PR00081">
    <property type="entry name" value="GDHRDH"/>
</dbReference>
<comment type="similarity">
    <text evidence="1 3">Belongs to the short-chain dehydrogenases/reductases (SDR) family.</text>
</comment>
<dbReference type="PANTHER" id="PTHR44169:SF6">
    <property type="entry name" value="NADPH-DEPENDENT 1-ACYLDIHYDROXYACETONE PHOSPHATE REDUCTASE"/>
    <property type="match status" value="1"/>
</dbReference>
<dbReference type="InterPro" id="IPR036291">
    <property type="entry name" value="NAD(P)-bd_dom_sf"/>
</dbReference>
<dbReference type="PRINTS" id="PR00080">
    <property type="entry name" value="SDRFAMILY"/>
</dbReference>
<evidence type="ECO:0000256" key="1">
    <source>
        <dbReference type="ARBA" id="ARBA00006484"/>
    </source>
</evidence>
<keyword evidence="5" id="KW-1185">Reference proteome</keyword>
<dbReference type="Gene3D" id="3.40.50.720">
    <property type="entry name" value="NAD(P)-binding Rossmann-like Domain"/>
    <property type="match status" value="1"/>
</dbReference>
<dbReference type="EMBL" id="SSSM01000005">
    <property type="protein sequence ID" value="THG29277.1"/>
    <property type="molecule type" value="Genomic_DNA"/>
</dbReference>
<dbReference type="SUPFAM" id="SSF51735">
    <property type="entry name" value="NAD(P)-binding Rossmann-fold domains"/>
    <property type="match status" value="1"/>
</dbReference>
<gene>
    <name evidence="4" type="ORF">E6C64_11145</name>
</gene>
<sequence length="234" mass="24068">MALFDGAVVVVTGANGGLGTEFVRQALDRGAAKVYATARTPKEWNDPRIVPLALDVTDAASVAAAANAAEDATVLINNAGVGGGHSVLGSEMAEVRRVFETNFFGALEVAKAFAPVIRANGGGAIVDIHSVLSWIGLAGAYSASKAAFWSLTNSLRLELAADGIQVVGVHLGYTDTPMTAGVTDPKNDPADVVRDTLDGIEAGELEILADQISRDVKAGLSAPISALYPQLAVR</sequence>
<dbReference type="OrthoDB" id="3212478at2"/>
<protein>
    <submittedName>
        <fullName evidence="4">SDR family NAD(P)-dependent oxidoreductase</fullName>
    </submittedName>
</protein>
<dbReference type="RefSeq" id="WP_136427608.1">
    <property type="nucleotide sequence ID" value="NZ_SSSM01000005.1"/>
</dbReference>
<dbReference type="GO" id="GO:0016491">
    <property type="term" value="F:oxidoreductase activity"/>
    <property type="evidence" value="ECO:0007669"/>
    <property type="project" value="UniProtKB-KW"/>
</dbReference>
<dbReference type="Proteomes" id="UP000309133">
    <property type="component" value="Unassembled WGS sequence"/>
</dbReference>
<keyword evidence="2" id="KW-0560">Oxidoreductase</keyword>
<accession>A0A4V3WSS8</accession>
<organism evidence="4 5">
    <name type="scientific">Naasia lichenicola</name>
    <dbReference type="NCBI Taxonomy" id="2565933"/>
    <lineage>
        <taxon>Bacteria</taxon>
        <taxon>Bacillati</taxon>
        <taxon>Actinomycetota</taxon>
        <taxon>Actinomycetes</taxon>
        <taxon>Micrococcales</taxon>
        <taxon>Microbacteriaceae</taxon>
        <taxon>Naasia</taxon>
    </lineage>
</organism>
<dbReference type="PANTHER" id="PTHR44169">
    <property type="entry name" value="NADPH-DEPENDENT 1-ACYLDIHYDROXYACETONE PHOSPHATE REDUCTASE"/>
    <property type="match status" value="1"/>
</dbReference>
<evidence type="ECO:0000313" key="5">
    <source>
        <dbReference type="Proteomes" id="UP000309133"/>
    </source>
</evidence>
<evidence type="ECO:0000256" key="2">
    <source>
        <dbReference type="ARBA" id="ARBA00023002"/>
    </source>
</evidence>
<proteinExistence type="inferred from homology"/>
<evidence type="ECO:0000313" key="4">
    <source>
        <dbReference type="EMBL" id="THG29277.1"/>
    </source>
</evidence>
<dbReference type="InterPro" id="IPR002347">
    <property type="entry name" value="SDR_fam"/>
</dbReference>
<name>A0A4V3WSS8_9MICO</name>
<comment type="caution">
    <text evidence="4">The sequence shown here is derived from an EMBL/GenBank/DDBJ whole genome shotgun (WGS) entry which is preliminary data.</text>
</comment>
<dbReference type="AlphaFoldDB" id="A0A4V3WSS8"/>
<reference evidence="4 5" key="1">
    <citation type="submission" date="2019-04" db="EMBL/GenBank/DDBJ databases">
        <authorList>
            <person name="Jiang L."/>
        </authorList>
    </citation>
    <scope>NUCLEOTIDE SEQUENCE [LARGE SCALE GENOMIC DNA]</scope>
    <source>
        <strain evidence="4 5">YIM 131853</strain>
    </source>
</reference>